<gene>
    <name evidence="3" type="ORF">ACFQRG_07040</name>
</gene>
<organism evidence="3 4">
    <name type="scientific">Scopulibacillus cellulosilyticus</name>
    <dbReference type="NCBI Taxonomy" id="2665665"/>
    <lineage>
        <taxon>Bacteria</taxon>
        <taxon>Bacillati</taxon>
        <taxon>Bacillota</taxon>
        <taxon>Bacilli</taxon>
        <taxon>Bacillales</taxon>
        <taxon>Sporolactobacillaceae</taxon>
        <taxon>Scopulibacillus</taxon>
    </lineage>
</organism>
<keyword evidence="1 3" id="KW-0560">Oxidoreductase</keyword>
<sequence>MDDRTFRDAMGKFATGVTVITTVLEDEVHGMTANAFMSVSLNPKLISVSIDEKAHMLKKLEQAGKFAVSILSEDQVEMSMHFAGQKEKHDIEFGWISGVPVIKNALANIICDVYDAHKAGDHTLYIGKVIDLCVCQGNPLTFYGGKYGRNLLDQSQAV</sequence>
<comment type="caution">
    <text evidence="3">The sequence shown here is derived from an EMBL/GenBank/DDBJ whole genome shotgun (WGS) entry which is preliminary data.</text>
</comment>
<dbReference type="InterPro" id="IPR002563">
    <property type="entry name" value="Flavin_Rdtase-like_dom"/>
</dbReference>
<evidence type="ECO:0000259" key="2">
    <source>
        <dbReference type="SMART" id="SM00903"/>
    </source>
</evidence>
<dbReference type="SMART" id="SM00903">
    <property type="entry name" value="Flavin_Reduct"/>
    <property type="match status" value="1"/>
</dbReference>
<keyword evidence="4" id="KW-1185">Reference proteome</keyword>
<dbReference type="PANTHER" id="PTHR30466">
    <property type="entry name" value="FLAVIN REDUCTASE"/>
    <property type="match status" value="1"/>
</dbReference>
<name>A0ABW2PU88_9BACL</name>
<reference evidence="4" key="1">
    <citation type="journal article" date="2019" name="Int. J. Syst. Evol. Microbiol.">
        <title>The Global Catalogue of Microorganisms (GCM) 10K type strain sequencing project: providing services to taxonomists for standard genome sequencing and annotation.</title>
        <authorList>
            <consortium name="The Broad Institute Genomics Platform"/>
            <consortium name="The Broad Institute Genome Sequencing Center for Infectious Disease"/>
            <person name="Wu L."/>
            <person name="Ma J."/>
        </authorList>
    </citation>
    <scope>NUCLEOTIDE SEQUENCE [LARGE SCALE GENOMIC DNA]</scope>
    <source>
        <strain evidence="4">CGMCC 1.16305</strain>
    </source>
</reference>
<dbReference type="EMBL" id="JBHTCO010000005">
    <property type="protein sequence ID" value="MFC7392739.1"/>
    <property type="molecule type" value="Genomic_DNA"/>
</dbReference>
<accession>A0ABW2PU88</accession>
<dbReference type="PANTHER" id="PTHR30466:SF1">
    <property type="entry name" value="FMN REDUCTASE (NADH) RUTF"/>
    <property type="match status" value="1"/>
</dbReference>
<dbReference type="RefSeq" id="WP_380965152.1">
    <property type="nucleotide sequence ID" value="NZ_JBHTCO010000005.1"/>
</dbReference>
<evidence type="ECO:0000313" key="3">
    <source>
        <dbReference type="EMBL" id="MFC7392739.1"/>
    </source>
</evidence>
<proteinExistence type="predicted"/>
<dbReference type="EC" id="1.5.1.-" evidence="3"/>
<protein>
    <submittedName>
        <fullName evidence="3">Flavin reductase family protein</fullName>
        <ecNumber evidence="3">1.5.1.-</ecNumber>
    </submittedName>
</protein>
<dbReference type="SUPFAM" id="SSF50475">
    <property type="entry name" value="FMN-binding split barrel"/>
    <property type="match status" value="1"/>
</dbReference>
<evidence type="ECO:0000313" key="4">
    <source>
        <dbReference type="Proteomes" id="UP001596505"/>
    </source>
</evidence>
<dbReference type="Pfam" id="PF01613">
    <property type="entry name" value="Flavin_Reduct"/>
    <property type="match status" value="1"/>
</dbReference>
<dbReference type="Gene3D" id="2.30.110.10">
    <property type="entry name" value="Electron Transport, Fmn-binding Protein, Chain A"/>
    <property type="match status" value="1"/>
</dbReference>
<dbReference type="Proteomes" id="UP001596505">
    <property type="component" value="Unassembled WGS sequence"/>
</dbReference>
<dbReference type="GO" id="GO:0016491">
    <property type="term" value="F:oxidoreductase activity"/>
    <property type="evidence" value="ECO:0007669"/>
    <property type="project" value="UniProtKB-KW"/>
</dbReference>
<feature type="domain" description="Flavin reductase like" evidence="2">
    <location>
        <begin position="10"/>
        <end position="149"/>
    </location>
</feature>
<dbReference type="InterPro" id="IPR012349">
    <property type="entry name" value="Split_barrel_FMN-bd"/>
</dbReference>
<dbReference type="InterPro" id="IPR050268">
    <property type="entry name" value="NADH-dep_flavin_reductase"/>
</dbReference>
<evidence type="ECO:0000256" key="1">
    <source>
        <dbReference type="ARBA" id="ARBA00023002"/>
    </source>
</evidence>